<keyword evidence="3" id="KW-1185">Reference proteome</keyword>
<feature type="region of interest" description="Disordered" evidence="1">
    <location>
        <begin position="119"/>
        <end position="142"/>
    </location>
</feature>
<dbReference type="Pfam" id="PF13837">
    <property type="entry name" value="Myb_DNA-bind_4"/>
    <property type="match status" value="1"/>
</dbReference>
<dbReference type="AlphaFoldDB" id="A0A6J1RFJ5"/>
<reference evidence="4" key="1">
    <citation type="submission" date="2025-08" db="UniProtKB">
        <authorList>
            <consortium name="RefSeq"/>
        </authorList>
    </citation>
    <scope>IDENTIFICATION</scope>
    <source>
        <tissue evidence="4">Whole body</tissue>
    </source>
</reference>
<proteinExistence type="predicted"/>
<dbReference type="RefSeq" id="XP_024891590.1">
    <property type="nucleotide sequence ID" value="XM_025035822.1"/>
</dbReference>
<dbReference type="GeneID" id="112467274"/>
<protein>
    <submittedName>
        <fullName evidence="4">Uncharacterized protein LOC112467274</fullName>
    </submittedName>
</protein>
<dbReference type="Proteomes" id="UP000504618">
    <property type="component" value="Unplaced"/>
</dbReference>
<evidence type="ECO:0000256" key="1">
    <source>
        <dbReference type="SAM" id="MobiDB-lite"/>
    </source>
</evidence>
<accession>A0A6J1RFJ5</accession>
<feature type="domain" description="Myb/SANT-like DNA-binding" evidence="2">
    <location>
        <begin position="2"/>
        <end position="53"/>
    </location>
</feature>
<sequence length="182" mass="21137">MVNEFRKHNYNVTVDILDRKMRNMKKTYRTIKDNQKSSSRGRITWEFFETFENIFFDDKTMNIGPTLSSMQCIFQPNSEQTPKQRDSVSSDNYDLISVPSRDLTKPHYDCNSLSKDSTASFKKSFTPSENSTLPSRDQRSLSRCSILPSTDSRQSSIDSKSAYDSYDSIMLKIVQIRMIHSH</sequence>
<dbReference type="InterPro" id="IPR044822">
    <property type="entry name" value="Myb_DNA-bind_4"/>
</dbReference>
<evidence type="ECO:0000313" key="3">
    <source>
        <dbReference type="Proteomes" id="UP000504618"/>
    </source>
</evidence>
<name>A0A6J1RFJ5_9HYME</name>
<evidence type="ECO:0000313" key="4">
    <source>
        <dbReference type="RefSeq" id="XP_024891590.1"/>
    </source>
</evidence>
<evidence type="ECO:0000259" key="2">
    <source>
        <dbReference type="Pfam" id="PF13837"/>
    </source>
</evidence>
<organism evidence="3 4">
    <name type="scientific">Temnothorax curvispinosus</name>
    <dbReference type="NCBI Taxonomy" id="300111"/>
    <lineage>
        <taxon>Eukaryota</taxon>
        <taxon>Metazoa</taxon>
        <taxon>Ecdysozoa</taxon>
        <taxon>Arthropoda</taxon>
        <taxon>Hexapoda</taxon>
        <taxon>Insecta</taxon>
        <taxon>Pterygota</taxon>
        <taxon>Neoptera</taxon>
        <taxon>Endopterygota</taxon>
        <taxon>Hymenoptera</taxon>
        <taxon>Apocrita</taxon>
        <taxon>Aculeata</taxon>
        <taxon>Formicoidea</taxon>
        <taxon>Formicidae</taxon>
        <taxon>Myrmicinae</taxon>
        <taxon>Temnothorax</taxon>
    </lineage>
</organism>
<dbReference type="OrthoDB" id="8178301at2759"/>
<gene>
    <name evidence="4" type="primary">LOC112467274</name>
</gene>